<name>A0A379K502_ECTOL</name>
<dbReference type="InterPro" id="IPR009731">
    <property type="entry name" value="P-like"/>
</dbReference>
<sequence length="255" mass="28342">MEIVQSIADRVRRGDISERARNFTPSVAETLAALTPEARTAVEELINRLFREVRDSRPAWRQAWATKEAIASAKATWVKAFIEGGIADWDRQVELGLRRLRAEPSDFVPSPGKFINWCQPTPADFGLPEVEMAYAEACRKAHPAQRQSVKWTHPAVYHAATDVGLDNLMMLPRETSLQLFERSYVVMCRRCMTGASLGGGVALGIGHESHKSAAQIAEERSEQQAMAIRELQGIPQDGQAARRALLKAVCHREAV</sequence>
<dbReference type="Pfam" id="PF06992">
    <property type="entry name" value="Phage_lambda_P"/>
    <property type="match status" value="1"/>
</dbReference>
<evidence type="ECO:0000313" key="1">
    <source>
        <dbReference type="EMBL" id="SUD59780.1"/>
    </source>
</evidence>
<protein>
    <submittedName>
        <fullName evidence="1">Replication protein P</fullName>
    </submittedName>
</protein>
<proteinExistence type="predicted"/>
<organism evidence="1 2">
    <name type="scientific">Ectopseudomonas oleovorans</name>
    <name type="common">Pseudomonas oleovorans</name>
    <dbReference type="NCBI Taxonomy" id="301"/>
    <lineage>
        <taxon>Bacteria</taxon>
        <taxon>Pseudomonadati</taxon>
        <taxon>Pseudomonadota</taxon>
        <taxon>Gammaproteobacteria</taxon>
        <taxon>Pseudomonadales</taxon>
        <taxon>Pseudomonadaceae</taxon>
        <taxon>Ectopseudomonas</taxon>
    </lineage>
</organism>
<reference evidence="1 2" key="1">
    <citation type="submission" date="2018-06" db="EMBL/GenBank/DDBJ databases">
        <authorList>
            <consortium name="Pathogen Informatics"/>
            <person name="Doyle S."/>
        </authorList>
    </citation>
    <scope>NUCLEOTIDE SEQUENCE [LARGE SCALE GENOMIC DNA]</scope>
    <source>
        <strain evidence="1 2">NCTC10860</strain>
    </source>
</reference>
<dbReference type="EMBL" id="UGUW01000004">
    <property type="protein sequence ID" value="SUD59780.1"/>
    <property type="molecule type" value="Genomic_DNA"/>
</dbReference>
<accession>A0A379K502</accession>
<dbReference type="Proteomes" id="UP000254084">
    <property type="component" value="Unassembled WGS sequence"/>
</dbReference>
<evidence type="ECO:0000313" key="2">
    <source>
        <dbReference type="Proteomes" id="UP000254084"/>
    </source>
</evidence>
<dbReference type="RefSeq" id="WP_084340490.1">
    <property type="nucleotide sequence ID" value="NZ_UGUW01000004.1"/>
</dbReference>
<dbReference type="GO" id="GO:0006270">
    <property type="term" value="P:DNA replication initiation"/>
    <property type="evidence" value="ECO:0007669"/>
    <property type="project" value="InterPro"/>
</dbReference>
<dbReference type="AlphaFoldDB" id="A0A379K502"/>
<gene>
    <name evidence="1" type="ORF">NCTC10860_02091</name>
</gene>